<comment type="similarity">
    <text evidence="2 3">Belongs to the peptidase M14 family.</text>
</comment>
<dbReference type="GO" id="GO:0008270">
    <property type="term" value="F:zinc ion binding"/>
    <property type="evidence" value="ECO:0007669"/>
    <property type="project" value="InterPro"/>
</dbReference>
<dbReference type="eggNOG" id="KOG3641">
    <property type="taxonomic scope" value="Eukaryota"/>
</dbReference>
<dbReference type="STRING" id="431595.K3WKC5"/>
<dbReference type="Gene3D" id="2.60.40.3120">
    <property type="match status" value="1"/>
</dbReference>
<dbReference type="SUPFAM" id="SSF53187">
    <property type="entry name" value="Zn-dependent exopeptidases"/>
    <property type="match status" value="1"/>
</dbReference>
<dbReference type="InterPro" id="IPR050821">
    <property type="entry name" value="Cytosolic_carboxypeptidase"/>
</dbReference>
<dbReference type="GO" id="GO:0006508">
    <property type="term" value="P:proteolysis"/>
    <property type="evidence" value="ECO:0007669"/>
    <property type="project" value="InterPro"/>
</dbReference>
<proteinExistence type="inferred from homology"/>
<reference evidence="6" key="1">
    <citation type="journal article" date="2010" name="Genome Biol.">
        <title>Genome sequence of the necrotrophic plant pathogen Pythium ultimum reveals original pathogenicity mechanisms and effector repertoire.</title>
        <authorList>
            <person name="Levesque C.A."/>
            <person name="Brouwer H."/>
            <person name="Cano L."/>
            <person name="Hamilton J.P."/>
            <person name="Holt C."/>
            <person name="Huitema E."/>
            <person name="Raffaele S."/>
            <person name="Robideau G.P."/>
            <person name="Thines M."/>
            <person name="Win J."/>
            <person name="Zerillo M.M."/>
            <person name="Beakes G.W."/>
            <person name="Boore J.L."/>
            <person name="Busam D."/>
            <person name="Dumas B."/>
            <person name="Ferriera S."/>
            <person name="Fuerstenberg S.I."/>
            <person name="Gachon C.M."/>
            <person name="Gaulin E."/>
            <person name="Govers F."/>
            <person name="Grenville-Briggs L."/>
            <person name="Horner N."/>
            <person name="Hostetler J."/>
            <person name="Jiang R.H."/>
            <person name="Johnson J."/>
            <person name="Krajaejun T."/>
            <person name="Lin H."/>
            <person name="Meijer H.J."/>
            <person name="Moore B."/>
            <person name="Morris P."/>
            <person name="Phuntmart V."/>
            <person name="Puiu D."/>
            <person name="Shetty J."/>
            <person name="Stajich J.E."/>
            <person name="Tripathy S."/>
            <person name="Wawra S."/>
            <person name="van West P."/>
            <person name="Whitty B.R."/>
            <person name="Coutinho P.M."/>
            <person name="Henrissat B."/>
            <person name="Martin F."/>
            <person name="Thomas P.D."/>
            <person name="Tyler B.M."/>
            <person name="De Vries R.P."/>
            <person name="Kamoun S."/>
            <person name="Yandell M."/>
            <person name="Tisserat N."/>
            <person name="Buell C.R."/>
        </authorList>
    </citation>
    <scope>NUCLEOTIDE SEQUENCE</scope>
    <source>
        <strain evidence="6">DAOM:BR144</strain>
    </source>
</reference>
<organism evidence="5 6">
    <name type="scientific">Globisporangium ultimum (strain ATCC 200006 / CBS 805.95 / DAOM BR144)</name>
    <name type="common">Pythium ultimum</name>
    <dbReference type="NCBI Taxonomy" id="431595"/>
    <lineage>
        <taxon>Eukaryota</taxon>
        <taxon>Sar</taxon>
        <taxon>Stramenopiles</taxon>
        <taxon>Oomycota</taxon>
        <taxon>Peronosporomycetes</taxon>
        <taxon>Pythiales</taxon>
        <taxon>Pythiaceae</taxon>
        <taxon>Globisporangium</taxon>
    </lineage>
</organism>
<dbReference type="GO" id="GO:0004181">
    <property type="term" value="F:metallocarboxypeptidase activity"/>
    <property type="evidence" value="ECO:0007669"/>
    <property type="project" value="InterPro"/>
</dbReference>
<dbReference type="EMBL" id="GL376633">
    <property type="status" value="NOT_ANNOTATED_CDS"/>
    <property type="molecule type" value="Genomic_DNA"/>
</dbReference>
<dbReference type="OMA" id="NEANAHN"/>
<dbReference type="AlphaFoldDB" id="K3WKC5"/>
<dbReference type="InParanoid" id="K3WKC5"/>
<dbReference type="PANTHER" id="PTHR12756">
    <property type="entry name" value="CYTOSOLIC CARBOXYPEPTIDASE"/>
    <property type="match status" value="1"/>
</dbReference>
<dbReference type="PROSITE" id="PS52035">
    <property type="entry name" value="PEPTIDASE_M14"/>
    <property type="match status" value="1"/>
</dbReference>
<evidence type="ECO:0000259" key="4">
    <source>
        <dbReference type="PROSITE" id="PS52035"/>
    </source>
</evidence>
<evidence type="ECO:0000313" key="5">
    <source>
        <dbReference type="EnsemblProtists" id="PYU1_T005417"/>
    </source>
</evidence>
<keyword evidence="6" id="KW-1185">Reference proteome</keyword>
<dbReference type="Proteomes" id="UP000019132">
    <property type="component" value="Unassembled WGS sequence"/>
</dbReference>
<dbReference type="InterPro" id="IPR000834">
    <property type="entry name" value="Peptidase_M14"/>
</dbReference>
<accession>K3WKC5</accession>
<evidence type="ECO:0000256" key="3">
    <source>
        <dbReference type="PROSITE-ProRule" id="PRU01379"/>
    </source>
</evidence>
<feature type="active site" description="Proton donor/acceptor" evidence="3">
    <location>
        <position position="476"/>
    </location>
</feature>
<dbReference type="PANTHER" id="PTHR12756:SF11">
    <property type="entry name" value="CYTOSOLIC CARBOXYPEPTIDASE 1"/>
    <property type="match status" value="1"/>
</dbReference>
<dbReference type="HOGENOM" id="CLU_007523_4_0_1"/>
<dbReference type="Gene3D" id="3.40.630.10">
    <property type="entry name" value="Zn peptidases"/>
    <property type="match status" value="1"/>
</dbReference>
<protein>
    <recommendedName>
        <fullName evidence="4">Peptidase M14 domain-containing protein</fullName>
    </recommendedName>
</protein>
<reference evidence="5" key="3">
    <citation type="submission" date="2015-02" db="UniProtKB">
        <authorList>
            <consortium name="EnsemblProtists"/>
        </authorList>
    </citation>
    <scope>IDENTIFICATION</scope>
    <source>
        <strain evidence="5">DAOM BR144</strain>
    </source>
</reference>
<dbReference type="Pfam" id="PF00246">
    <property type="entry name" value="Peptidase_M14"/>
    <property type="match status" value="1"/>
</dbReference>
<name>K3WKC5_GLOUD</name>
<evidence type="ECO:0000256" key="1">
    <source>
        <dbReference type="ARBA" id="ARBA00001947"/>
    </source>
</evidence>
<feature type="domain" description="Peptidase M14" evidence="4">
    <location>
        <begin position="230"/>
        <end position="500"/>
    </location>
</feature>
<evidence type="ECO:0000256" key="2">
    <source>
        <dbReference type="ARBA" id="ARBA00005988"/>
    </source>
</evidence>
<sequence length="533" mass="60256">MNHNENFQTQRHGFGIDTRLIYKRCKGKDAVVPPGGIGPLDTLEDLRFNALFESGNLDRAYRVLGRHYASSNELLGAASHGTSSPHSQPPFAFFVKVDMEYDLYCDTDLNTHGHIQWYFFRVTLPAALKQTYPKLKVRFNIRNMLKRSSLYNEGMLPTVYVEAPKANQRGWHHAGGNVCYYKNADTYRNHKSGKVQNYYTLSFVYEFALCSDTSGSAIGDDTVVYFAHCYPYTYTKLQRFLLSLQKDPDRNRFFKRRIICKTIAGNSCDLLTITDFTQEDSQDQPHHMKRTGIFLSARVHPGESNSSFIMHGIIDFLTGSSLEAQYLRHNFVFKIVPMLNPDGVVHGNYRCSLAGTDLNRRWMQPSPDLHPTIFATKLAILSMAKTRLISLYCDIHGHSRKKNMFLYGCRPFESNYRKEAARLRLFPHVLGKTSSSQRGGFYSFSDCTFSVSGSKKGTGRVVVWKEAQVLHSFTLEASFYGAGTNKKQHTDSLAMPASALSCKHFTPNQILPCYAAIFPDGQHGASASHSAHS</sequence>
<dbReference type="EnsemblProtists" id="PYU1_T005417">
    <property type="protein sequence ID" value="PYU1_T005417"/>
    <property type="gene ID" value="PYU1_G005406"/>
</dbReference>
<dbReference type="VEuPathDB" id="FungiDB:PYU1_G005406"/>
<evidence type="ECO:0000313" key="6">
    <source>
        <dbReference type="Proteomes" id="UP000019132"/>
    </source>
</evidence>
<reference evidence="6" key="2">
    <citation type="submission" date="2010-04" db="EMBL/GenBank/DDBJ databases">
        <authorList>
            <person name="Buell R."/>
            <person name="Hamilton J."/>
            <person name="Hostetler J."/>
        </authorList>
    </citation>
    <scope>NUCLEOTIDE SEQUENCE [LARGE SCALE GENOMIC DNA]</scope>
    <source>
        <strain evidence="6">DAOM:BR144</strain>
    </source>
</reference>
<comment type="cofactor">
    <cofactor evidence="1">
        <name>Zn(2+)</name>
        <dbReference type="ChEBI" id="CHEBI:29105"/>
    </cofactor>
</comment>